<sequence>MSDTDDAGGRRNKVARLVDEYDLGGVGDELEARWTATGDAHTSLRDLAEEFNRRLVETRLDEAGVRLSVGELTAVVGLLTGEEETAADRMQLRRRLEREGVDVDALDRDVVSYQAVRSYLRDHRGAEYERDSDDRAGTAARAIGKLRGRLVAVTESKLRALRQTPALTLGEFQVLVDVGVLCTDCGSRYGVTELLSAGGCDCEANAAPESSGPDGGSGEGQR</sequence>
<dbReference type="InterPro" id="IPR048925">
    <property type="entry name" value="RdfA"/>
</dbReference>
<comment type="caution">
    <text evidence="1">The sequence shown here is derived from an EMBL/GenBank/DDBJ whole genome shotgun (WGS) entry which is preliminary data.</text>
</comment>
<accession>A0A2G1WEG6</accession>
<evidence type="ECO:0000313" key="2">
    <source>
        <dbReference type="Proteomes" id="UP000222824"/>
    </source>
</evidence>
<reference evidence="1 2" key="1">
    <citation type="journal article" date="2014" name="Front. Microbiol.">
        <title>Population and genomic analysis of the genus Halorubrum.</title>
        <authorList>
            <person name="Fullmer M.S."/>
            <person name="Soucy S.M."/>
            <person name="Swithers K.S."/>
            <person name="Makkay A.M."/>
            <person name="Wheeler R."/>
            <person name="Ventosa A."/>
            <person name="Gogarten J.P."/>
            <person name="Papke R.T."/>
        </authorList>
    </citation>
    <scope>NUCLEOTIDE SEQUENCE [LARGE SCALE GENOMIC DNA]</scope>
    <source>
        <strain evidence="1 2">C49</strain>
    </source>
</reference>
<dbReference type="OrthoDB" id="304916at2157"/>
<protein>
    <submittedName>
        <fullName evidence="1">Uncharacterized protein</fullName>
    </submittedName>
</protein>
<organism evidence="1 2">
    <name type="scientific">Halorubrum persicum</name>
    <dbReference type="NCBI Taxonomy" id="1383844"/>
    <lineage>
        <taxon>Archaea</taxon>
        <taxon>Methanobacteriati</taxon>
        <taxon>Methanobacteriota</taxon>
        <taxon>Stenosarchaea group</taxon>
        <taxon>Halobacteria</taxon>
        <taxon>Halobacteriales</taxon>
        <taxon>Haloferacaceae</taxon>
        <taxon>Halorubrum</taxon>
    </lineage>
</organism>
<dbReference type="EMBL" id="NHOA01000157">
    <property type="protein sequence ID" value="PHQ37382.1"/>
    <property type="molecule type" value="Genomic_DNA"/>
</dbReference>
<gene>
    <name evidence="1" type="ORF">DJ69_17485</name>
</gene>
<dbReference type="Pfam" id="PF21811">
    <property type="entry name" value="RdfA"/>
    <property type="match status" value="1"/>
</dbReference>
<name>A0A2G1WEG6_9EURY</name>
<keyword evidence="2" id="KW-1185">Reference proteome</keyword>
<proteinExistence type="predicted"/>
<dbReference type="RefSeq" id="WP_099256878.1">
    <property type="nucleotide sequence ID" value="NZ_NHOA01000157.1"/>
</dbReference>
<evidence type="ECO:0000313" key="1">
    <source>
        <dbReference type="EMBL" id="PHQ37382.1"/>
    </source>
</evidence>
<dbReference type="Proteomes" id="UP000222824">
    <property type="component" value="Unassembled WGS sequence"/>
</dbReference>
<dbReference type="AlphaFoldDB" id="A0A2G1WEG6"/>